<accession>A0ABY2I2D2</accession>
<keyword evidence="6" id="KW-0406">Ion transport</keyword>
<evidence type="ECO:0000256" key="3">
    <source>
        <dbReference type="ARBA" id="ARBA00022475"/>
    </source>
</evidence>
<evidence type="ECO:0000256" key="6">
    <source>
        <dbReference type="ARBA" id="ARBA00023065"/>
    </source>
</evidence>
<keyword evidence="5 8" id="KW-1133">Transmembrane helix</keyword>
<dbReference type="EMBL" id="SOFD01000038">
    <property type="protein sequence ID" value="TFB73911.1"/>
    <property type="molecule type" value="Genomic_DNA"/>
</dbReference>
<feature type="transmembrane region" description="Helical" evidence="8">
    <location>
        <begin position="432"/>
        <end position="454"/>
    </location>
</feature>
<sequence>MWHARRRVGCVHSRAVRERGNTTKRHRLHPAQVVVSGFALTILGGTALLMLPNAKVGPGGASFLEALFTATSAVCVTGLTVVDTAVYWTPFGQIVILLLIQIGGFGIMSFASVVGLAIARKLSLRSRITAAAETKSVGLEDVKGLVFGVVRISLAIELTVAVVLALRFMLGYDEPVGRAIWLGVFHSVSSFNNAGFALFSDNLMGYATDAWICLPICAAVILGGLGFPVIVQLTRQLRTRPFSWSIRTWTMNTRIVLAGTIALLVLGTVYITAVEWSNPNTLGPLDWSGKLLAGFFQAVQTRTAGFNSVDIGQLDSASLLGMDILMLVGGGPAGTAGGIKITTFAVLFFILWTEVRGQVAVNVFGKRLSRAVHREAITIVLLAVGVIIAATAALMLMTDISMDALLFETISAFATVGLSTGITAGLPWEGQIILILLMFIGRLGPITFASAIALRERRSTYEYPKERPIIG</sequence>
<keyword evidence="2" id="KW-0813">Transport</keyword>
<protein>
    <submittedName>
        <fullName evidence="9">TrkH family potassium uptake protein</fullName>
    </submittedName>
</protein>
<evidence type="ECO:0000313" key="9">
    <source>
        <dbReference type="EMBL" id="TFB73911.1"/>
    </source>
</evidence>
<evidence type="ECO:0000256" key="5">
    <source>
        <dbReference type="ARBA" id="ARBA00022989"/>
    </source>
</evidence>
<feature type="transmembrane region" description="Helical" evidence="8">
    <location>
        <begin position="63"/>
        <end position="88"/>
    </location>
</feature>
<evidence type="ECO:0000256" key="2">
    <source>
        <dbReference type="ARBA" id="ARBA00022448"/>
    </source>
</evidence>
<evidence type="ECO:0000256" key="7">
    <source>
        <dbReference type="ARBA" id="ARBA00023136"/>
    </source>
</evidence>
<dbReference type="Proteomes" id="UP000298252">
    <property type="component" value="Unassembled WGS sequence"/>
</dbReference>
<feature type="transmembrane region" description="Helical" evidence="8">
    <location>
        <begin position="251"/>
        <end position="273"/>
    </location>
</feature>
<organism evidence="9 10">
    <name type="scientific">Cryobacterium flavum</name>
    <dbReference type="NCBI Taxonomy" id="1424659"/>
    <lineage>
        <taxon>Bacteria</taxon>
        <taxon>Bacillati</taxon>
        <taxon>Actinomycetota</taxon>
        <taxon>Actinomycetes</taxon>
        <taxon>Micrococcales</taxon>
        <taxon>Microbacteriaceae</taxon>
        <taxon>Cryobacterium</taxon>
    </lineage>
</organism>
<dbReference type="PANTHER" id="PTHR32024:SF1">
    <property type="entry name" value="KTR SYSTEM POTASSIUM UPTAKE PROTEIN B"/>
    <property type="match status" value="1"/>
</dbReference>
<feature type="transmembrane region" description="Helical" evidence="8">
    <location>
        <begin position="324"/>
        <end position="352"/>
    </location>
</feature>
<evidence type="ECO:0000256" key="1">
    <source>
        <dbReference type="ARBA" id="ARBA00004651"/>
    </source>
</evidence>
<dbReference type="Pfam" id="PF02386">
    <property type="entry name" value="TrkH"/>
    <property type="match status" value="1"/>
</dbReference>
<evidence type="ECO:0000313" key="10">
    <source>
        <dbReference type="Proteomes" id="UP000298252"/>
    </source>
</evidence>
<comment type="subcellular location">
    <subcellularLocation>
        <location evidence="1">Cell membrane</location>
        <topology evidence="1">Multi-pass membrane protein</topology>
    </subcellularLocation>
</comment>
<dbReference type="PANTHER" id="PTHR32024">
    <property type="entry name" value="TRK SYSTEM POTASSIUM UPTAKE PROTEIN TRKG-RELATED"/>
    <property type="match status" value="1"/>
</dbReference>
<comment type="caution">
    <text evidence="9">The sequence shown here is derived from an EMBL/GenBank/DDBJ whole genome shotgun (WGS) entry which is preliminary data.</text>
</comment>
<feature type="transmembrane region" description="Helical" evidence="8">
    <location>
        <begin position="145"/>
        <end position="168"/>
    </location>
</feature>
<gene>
    <name evidence="9" type="ORF">E3O21_16870</name>
</gene>
<keyword evidence="7 8" id="KW-0472">Membrane</keyword>
<evidence type="ECO:0000256" key="4">
    <source>
        <dbReference type="ARBA" id="ARBA00022692"/>
    </source>
</evidence>
<feature type="transmembrane region" description="Helical" evidence="8">
    <location>
        <begin position="376"/>
        <end position="397"/>
    </location>
</feature>
<dbReference type="InterPro" id="IPR003445">
    <property type="entry name" value="Cat_transpt"/>
</dbReference>
<name>A0ABY2I2D2_9MICO</name>
<feature type="transmembrane region" description="Helical" evidence="8">
    <location>
        <begin position="211"/>
        <end position="231"/>
    </location>
</feature>
<keyword evidence="3" id="KW-1003">Cell membrane</keyword>
<feature type="transmembrane region" description="Helical" evidence="8">
    <location>
        <begin position="180"/>
        <end position="199"/>
    </location>
</feature>
<keyword evidence="10" id="KW-1185">Reference proteome</keyword>
<evidence type="ECO:0000256" key="8">
    <source>
        <dbReference type="SAM" id="Phobius"/>
    </source>
</evidence>
<keyword evidence="4 8" id="KW-0812">Transmembrane</keyword>
<feature type="transmembrane region" description="Helical" evidence="8">
    <location>
        <begin position="31"/>
        <end position="51"/>
    </location>
</feature>
<feature type="transmembrane region" description="Helical" evidence="8">
    <location>
        <begin position="94"/>
        <end position="119"/>
    </location>
</feature>
<reference evidence="9 10" key="1">
    <citation type="submission" date="2019-03" db="EMBL/GenBank/DDBJ databases">
        <title>Genomics of glacier-inhabiting Cryobacterium strains.</title>
        <authorList>
            <person name="Liu Q."/>
            <person name="Xin Y.-H."/>
        </authorList>
    </citation>
    <scope>NUCLEOTIDE SEQUENCE [LARGE SCALE GENOMIC DNA]</scope>
    <source>
        <strain evidence="9 10">Hh8</strain>
    </source>
</reference>
<proteinExistence type="predicted"/>